<dbReference type="InterPro" id="IPR035979">
    <property type="entry name" value="RBD_domain_sf"/>
</dbReference>
<keyword evidence="1" id="KW-0677">Repeat</keyword>
<dbReference type="FunFam" id="3.30.70.330:FF:000040">
    <property type="entry name" value="Heterogeneous nuclear ribonucleoprotein A2/B1"/>
    <property type="match status" value="1"/>
</dbReference>
<keyword evidence="7" id="KW-1185">Reference proteome</keyword>
<evidence type="ECO:0000256" key="2">
    <source>
        <dbReference type="ARBA" id="ARBA00022884"/>
    </source>
</evidence>
<feature type="compositionally biased region" description="Gly residues" evidence="4">
    <location>
        <begin position="342"/>
        <end position="403"/>
    </location>
</feature>
<reference evidence="8" key="1">
    <citation type="submission" date="2017-02" db="UniProtKB">
        <authorList>
            <consortium name="WormBaseParasite"/>
        </authorList>
    </citation>
    <scope>IDENTIFICATION</scope>
</reference>
<dbReference type="SUPFAM" id="SSF54928">
    <property type="entry name" value="RNA-binding domain, RBD"/>
    <property type="match status" value="1"/>
</dbReference>
<evidence type="ECO:0000313" key="6">
    <source>
        <dbReference type="EMBL" id="VDD88110.1"/>
    </source>
</evidence>
<evidence type="ECO:0000256" key="4">
    <source>
        <dbReference type="SAM" id="MobiDB-lite"/>
    </source>
</evidence>
<dbReference type="Proteomes" id="UP000274131">
    <property type="component" value="Unassembled WGS sequence"/>
</dbReference>
<evidence type="ECO:0000256" key="1">
    <source>
        <dbReference type="ARBA" id="ARBA00022737"/>
    </source>
</evidence>
<accession>A0A0N4V0U2</accession>
<gene>
    <name evidence="6" type="ORF">EVEC_LOCUS3253</name>
</gene>
<name>A0A0N4V0U2_ENTVE</name>
<dbReference type="EMBL" id="UXUI01007546">
    <property type="protein sequence ID" value="VDD88110.1"/>
    <property type="molecule type" value="Genomic_DNA"/>
</dbReference>
<dbReference type="WBParaSite" id="EVEC_0000354501-mRNA-1">
    <property type="protein sequence ID" value="EVEC_0000354501-mRNA-1"/>
    <property type="gene ID" value="EVEC_0000354501"/>
</dbReference>
<dbReference type="STRING" id="51028.A0A0N4V0U2"/>
<evidence type="ECO:0000259" key="5">
    <source>
        <dbReference type="PROSITE" id="PS50102"/>
    </source>
</evidence>
<protein>
    <submittedName>
        <fullName evidence="8">Heterogeneous nuclear ribonucleoprotein A1</fullName>
    </submittedName>
</protein>
<dbReference type="Pfam" id="PF00076">
    <property type="entry name" value="RRM_1"/>
    <property type="match status" value="2"/>
</dbReference>
<evidence type="ECO:0000256" key="3">
    <source>
        <dbReference type="PROSITE-ProRule" id="PRU00176"/>
    </source>
</evidence>
<dbReference type="InterPro" id="IPR000504">
    <property type="entry name" value="RRM_dom"/>
</dbReference>
<feature type="domain" description="RRM" evidence="5">
    <location>
        <begin position="249"/>
        <end position="334"/>
    </location>
</feature>
<dbReference type="GO" id="GO:0000398">
    <property type="term" value="P:mRNA splicing, via spliceosome"/>
    <property type="evidence" value="ECO:0007669"/>
    <property type="project" value="TreeGrafter"/>
</dbReference>
<dbReference type="GO" id="GO:0003730">
    <property type="term" value="F:mRNA 3'-UTR binding"/>
    <property type="evidence" value="ECO:0007669"/>
    <property type="project" value="TreeGrafter"/>
</dbReference>
<evidence type="ECO:0000313" key="8">
    <source>
        <dbReference type="WBParaSite" id="EVEC_0000354501-mRNA-1"/>
    </source>
</evidence>
<dbReference type="OrthoDB" id="1875751at2759"/>
<feature type="compositionally biased region" description="Gly residues" evidence="4">
    <location>
        <begin position="411"/>
        <end position="420"/>
    </location>
</feature>
<proteinExistence type="predicted"/>
<feature type="region of interest" description="Disordered" evidence="4">
    <location>
        <begin position="334"/>
        <end position="420"/>
    </location>
</feature>
<evidence type="ECO:0000313" key="7">
    <source>
        <dbReference type="Proteomes" id="UP000274131"/>
    </source>
</evidence>
<dbReference type="GO" id="GO:0071013">
    <property type="term" value="C:catalytic step 2 spliceosome"/>
    <property type="evidence" value="ECO:0007669"/>
    <property type="project" value="TreeGrafter"/>
</dbReference>
<dbReference type="InterPro" id="IPR012677">
    <property type="entry name" value="Nucleotide-bd_a/b_plait_sf"/>
</dbReference>
<dbReference type="SMART" id="SM00360">
    <property type="entry name" value="RRM"/>
    <property type="match status" value="2"/>
</dbReference>
<dbReference type="AlphaFoldDB" id="A0A0N4V0U2"/>
<dbReference type="PANTHER" id="PTHR48026">
    <property type="entry name" value="HOMOLOGOUS TO DROSOPHILA SQD (SQUID) PROTEIN"/>
    <property type="match status" value="1"/>
</dbReference>
<keyword evidence="2 3" id="KW-0694">RNA-binding</keyword>
<dbReference type="PROSITE" id="PS50102">
    <property type="entry name" value="RRM"/>
    <property type="match status" value="2"/>
</dbReference>
<dbReference type="PANTHER" id="PTHR48026:SF14">
    <property type="entry name" value="HETEROGENEOUS NUCLEAR RIBONUCLEOPROTEIN A1"/>
    <property type="match status" value="1"/>
</dbReference>
<feature type="domain" description="RRM" evidence="5">
    <location>
        <begin position="158"/>
        <end position="241"/>
    </location>
</feature>
<reference evidence="6 7" key="2">
    <citation type="submission" date="2018-10" db="EMBL/GenBank/DDBJ databases">
        <authorList>
            <consortium name="Pathogen Informatics"/>
        </authorList>
    </citation>
    <scope>NUCLEOTIDE SEQUENCE [LARGE SCALE GENOMIC DNA]</scope>
</reference>
<organism evidence="8">
    <name type="scientific">Enterobius vermicularis</name>
    <name type="common">Human pinworm</name>
    <dbReference type="NCBI Taxonomy" id="51028"/>
    <lineage>
        <taxon>Eukaryota</taxon>
        <taxon>Metazoa</taxon>
        <taxon>Ecdysozoa</taxon>
        <taxon>Nematoda</taxon>
        <taxon>Chromadorea</taxon>
        <taxon>Rhabditida</taxon>
        <taxon>Spirurina</taxon>
        <taxon>Oxyuridomorpha</taxon>
        <taxon>Oxyuroidea</taxon>
        <taxon>Oxyuridae</taxon>
        <taxon>Enterobius</taxon>
    </lineage>
</organism>
<sequence length="420" mass="46005">MRDSPYWSEQSTLALSVNLGNGSCSSFFPSKFELFPFVHQRIIDSLEEQSVVSFVRNSLFRIDEIILLDISGNDNSFDSKDYLEFLRVTWFSNIFSILIGGEVPCGCCNGLLRPEFRSLKARLDANQSCLGRHHHPDLCIVEAASTGAAGDMEPEQFRKMFIGGLTSSTTEENLKEYYSQYGKILDCIVMRDPGTKRSRGFGFITYSKQSEVDDAMSHRPHMIDGKAVDPKRAVPRDQSQRSEAIMSSKRLYVSGVREEHTEEMFKNHFNKFGNVLKVEIIADKNTGKPRGFAFISFDDYDAVDKCVLIKSHVINNYRCDLQQQERERMDRAARTRGPPIGGPGGWGPGADRGGYGGGGWGTSSPAGYGGGPAGGQWGPAGGSRGPHYGGYGGSGQGGWGQGGQPWNAPSGQGGWGGRGY</sequence>
<dbReference type="Gene3D" id="3.30.70.330">
    <property type="match status" value="2"/>
</dbReference>
<dbReference type="GO" id="GO:0098687">
    <property type="term" value="C:chromosomal region"/>
    <property type="evidence" value="ECO:0007669"/>
    <property type="project" value="UniProtKB-ARBA"/>
</dbReference>